<organism evidence="18 19">
    <name type="scientific">Segatella oulorum</name>
    <dbReference type="NCBI Taxonomy" id="28136"/>
    <lineage>
        <taxon>Bacteria</taxon>
        <taxon>Pseudomonadati</taxon>
        <taxon>Bacteroidota</taxon>
        <taxon>Bacteroidia</taxon>
        <taxon>Bacteroidales</taxon>
        <taxon>Prevotellaceae</taxon>
        <taxon>Segatella</taxon>
    </lineage>
</organism>
<accession>A0A1T4QVP5</accession>
<evidence type="ECO:0000259" key="16">
    <source>
        <dbReference type="Pfam" id="PF02563"/>
    </source>
</evidence>
<evidence type="ECO:0000256" key="8">
    <source>
        <dbReference type="ARBA" id="ARBA00023047"/>
    </source>
</evidence>
<comment type="similarity">
    <text evidence="2">Belongs to the BexD/CtrA/VexA family.</text>
</comment>
<keyword evidence="14" id="KW-0449">Lipoprotein</keyword>
<evidence type="ECO:0000256" key="6">
    <source>
        <dbReference type="ARBA" id="ARBA00022692"/>
    </source>
</evidence>
<name>A0A1T4QVP5_9BACT</name>
<evidence type="ECO:0000256" key="15">
    <source>
        <dbReference type="SAM" id="Phobius"/>
    </source>
</evidence>
<dbReference type="Proteomes" id="UP000190065">
    <property type="component" value="Unassembled WGS sequence"/>
</dbReference>
<evidence type="ECO:0000256" key="3">
    <source>
        <dbReference type="ARBA" id="ARBA00022448"/>
    </source>
</evidence>
<evidence type="ECO:0000256" key="14">
    <source>
        <dbReference type="ARBA" id="ARBA00023288"/>
    </source>
</evidence>
<keyword evidence="12" id="KW-0564">Palmitate</keyword>
<dbReference type="InterPro" id="IPR003715">
    <property type="entry name" value="Poly_export_N"/>
</dbReference>
<dbReference type="STRING" id="28136.SAMN02745202_01962"/>
<reference evidence="18 19" key="1">
    <citation type="submission" date="2017-02" db="EMBL/GenBank/DDBJ databases">
        <authorList>
            <person name="Peterson S.W."/>
        </authorList>
    </citation>
    <scope>NUCLEOTIDE SEQUENCE [LARGE SCALE GENOMIC DNA]</scope>
    <source>
        <strain evidence="18 19">ATCC 43324</strain>
    </source>
</reference>
<keyword evidence="9" id="KW-0406">Ion transport</keyword>
<evidence type="ECO:0000256" key="13">
    <source>
        <dbReference type="ARBA" id="ARBA00023237"/>
    </source>
</evidence>
<evidence type="ECO:0000259" key="17">
    <source>
        <dbReference type="Pfam" id="PF22461"/>
    </source>
</evidence>
<keyword evidence="5" id="KW-0762">Sugar transport</keyword>
<dbReference type="PROSITE" id="PS51257">
    <property type="entry name" value="PROKAR_LIPOPROTEIN"/>
    <property type="match status" value="1"/>
</dbReference>
<keyword evidence="10" id="KW-0626">Porin</keyword>
<dbReference type="eggNOG" id="COG1596">
    <property type="taxonomic scope" value="Bacteria"/>
</dbReference>
<dbReference type="GO" id="GO:0006811">
    <property type="term" value="P:monoatomic ion transport"/>
    <property type="evidence" value="ECO:0007669"/>
    <property type="project" value="UniProtKB-KW"/>
</dbReference>
<evidence type="ECO:0000313" key="19">
    <source>
        <dbReference type="Proteomes" id="UP000190065"/>
    </source>
</evidence>
<dbReference type="InterPro" id="IPR049712">
    <property type="entry name" value="Poly_export"/>
</dbReference>
<evidence type="ECO:0000256" key="9">
    <source>
        <dbReference type="ARBA" id="ARBA00023065"/>
    </source>
</evidence>
<keyword evidence="13" id="KW-0998">Cell outer membrane</keyword>
<keyword evidence="4" id="KW-1134">Transmembrane beta strand</keyword>
<dbReference type="InterPro" id="IPR054765">
    <property type="entry name" value="SLBB_dom"/>
</dbReference>
<evidence type="ECO:0000256" key="7">
    <source>
        <dbReference type="ARBA" id="ARBA00022729"/>
    </source>
</evidence>
<dbReference type="PANTHER" id="PTHR33619">
    <property type="entry name" value="POLYSACCHARIDE EXPORT PROTEIN GFCE-RELATED"/>
    <property type="match status" value="1"/>
</dbReference>
<proteinExistence type="inferred from homology"/>
<dbReference type="GO" id="GO:0015159">
    <property type="term" value="F:polysaccharide transmembrane transporter activity"/>
    <property type="evidence" value="ECO:0007669"/>
    <property type="project" value="InterPro"/>
</dbReference>
<keyword evidence="15" id="KW-1133">Transmembrane helix</keyword>
<dbReference type="Gene3D" id="3.10.560.10">
    <property type="entry name" value="Outer membrane lipoprotein wza domain like"/>
    <property type="match status" value="1"/>
</dbReference>
<feature type="domain" description="Polysaccharide export protein N-terminal" evidence="16">
    <location>
        <begin position="52"/>
        <end position="140"/>
    </location>
</feature>
<dbReference type="AlphaFoldDB" id="A0A1T4QVP5"/>
<evidence type="ECO:0000256" key="12">
    <source>
        <dbReference type="ARBA" id="ARBA00023139"/>
    </source>
</evidence>
<keyword evidence="6 15" id="KW-0812">Transmembrane</keyword>
<dbReference type="RefSeq" id="WP_199897277.1">
    <property type="nucleotide sequence ID" value="NZ_FUXK01000025.1"/>
</dbReference>
<dbReference type="GO" id="GO:0009279">
    <property type="term" value="C:cell outer membrane"/>
    <property type="evidence" value="ECO:0007669"/>
    <property type="project" value="UniProtKB-SubCell"/>
</dbReference>
<evidence type="ECO:0000256" key="1">
    <source>
        <dbReference type="ARBA" id="ARBA00004571"/>
    </source>
</evidence>
<evidence type="ECO:0000256" key="4">
    <source>
        <dbReference type="ARBA" id="ARBA00022452"/>
    </source>
</evidence>
<gene>
    <name evidence="18" type="ORF">SAMN02745202_01962</name>
</gene>
<feature type="transmembrane region" description="Helical" evidence="15">
    <location>
        <begin position="245"/>
        <end position="263"/>
    </location>
</feature>
<keyword evidence="3" id="KW-0813">Transport</keyword>
<sequence length="264" mass="29356">MIQQQVKKRNTFQHILSYSLAVIGAILLFASCKTPRNLTYMQGAFDAQQSATTHSIRLMADDKVSIFVKSRDEVLTQHFNISLPNMQQVLTYTLDNQGNIDFPMLGKVALLGLTRAEAAQRIKSRLVQEFGAKDVVVTVDFSKLTFSVLGEVNKAGNFDITKDRITIFEALGMAGDMTIYGQRDSVKVFREVDGKPVAYTLNLASAPQVLQSPAYYLQQNDVVYVPANRTRQRQATINGNTLQSTSFWVSVASLFATVAVLIFK</sequence>
<keyword evidence="11 15" id="KW-0472">Membrane</keyword>
<keyword evidence="8" id="KW-0625">Polysaccharide transport</keyword>
<dbReference type="EMBL" id="FUXK01000025">
    <property type="protein sequence ID" value="SKA07378.1"/>
    <property type="molecule type" value="Genomic_DNA"/>
</dbReference>
<dbReference type="Pfam" id="PF22461">
    <property type="entry name" value="SLBB_2"/>
    <property type="match status" value="1"/>
</dbReference>
<evidence type="ECO:0000313" key="18">
    <source>
        <dbReference type="EMBL" id="SKA07378.1"/>
    </source>
</evidence>
<evidence type="ECO:0000256" key="11">
    <source>
        <dbReference type="ARBA" id="ARBA00023136"/>
    </source>
</evidence>
<evidence type="ECO:0000256" key="10">
    <source>
        <dbReference type="ARBA" id="ARBA00023114"/>
    </source>
</evidence>
<evidence type="ECO:0000256" key="5">
    <source>
        <dbReference type="ARBA" id="ARBA00022597"/>
    </source>
</evidence>
<dbReference type="PANTHER" id="PTHR33619:SF3">
    <property type="entry name" value="POLYSACCHARIDE EXPORT PROTEIN GFCE-RELATED"/>
    <property type="match status" value="1"/>
</dbReference>
<feature type="transmembrane region" description="Helical" evidence="15">
    <location>
        <begin position="12"/>
        <end position="30"/>
    </location>
</feature>
<comment type="subcellular location">
    <subcellularLocation>
        <location evidence="1">Cell outer membrane</location>
        <topology evidence="1">Multi-pass membrane protein</topology>
    </subcellularLocation>
</comment>
<feature type="domain" description="SLBB" evidence="17">
    <location>
        <begin position="146"/>
        <end position="225"/>
    </location>
</feature>
<dbReference type="GO" id="GO:0046930">
    <property type="term" value="C:pore complex"/>
    <property type="evidence" value="ECO:0007669"/>
    <property type="project" value="UniProtKB-KW"/>
</dbReference>
<dbReference type="Pfam" id="PF02563">
    <property type="entry name" value="Poly_export"/>
    <property type="match status" value="1"/>
</dbReference>
<keyword evidence="7" id="KW-0732">Signal</keyword>
<evidence type="ECO:0000256" key="2">
    <source>
        <dbReference type="ARBA" id="ARBA00009450"/>
    </source>
</evidence>
<protein>
    <submittedName>
        <fullName evidence="18">Polysaccharide export outer membrane protein</fullName>
    </submittedName>
</protein>
<dbReference type="GO" id="GO:0015288">
    <property type="term" value="F:porin activity"/>
    <property type="evidence" value="ECO:0007669"/>
    <property type="project" value="UniProtKB-KW"/>
</dbReference>